<dbReference type="AlphaFoldDB" id="A0A8H3R5G2"/>
<feature type="domain" description="NADP-dependent oxidoreductase" evidence="2">
    <location>
        <begin position="18"/>
        <end position="318"/>
    </location>
</feature>
<dbReference type="Pfam" id="PF00248">
    <property type="entry name" value="Aldo_ket_red"/>
    <property type="match status" value="1"/>
</dbReference>
<keyword evidence="1" id="KW-0560">Oxidoreductase</keyword>
<dbReference type="Gene3D" id="3.20.20.100">
    <property type="entry name" value="NADP-dependent oxidoreductase domain"/>
    <property type="match status" value="1"/>
</dbReference>
<dbReference type="SUPFAM" id="SSF51430">
    <property type="entry name" value="NAD(P)-linked oxidoreductase"/>
    <property type="match status" value="1"/>
</dbReference>
<dbReference type="InterPro" id="IPR036812">
    <property type="entry name" value="NAD(P)_OxRdtase_dom_sf"/>
</dbReference>
<reference evidence="3" key="1">
    <citation type="submission" date="2019-10" db="EMBL/GenBank/DDBJ databases">
        <title>Conservation and host-specific expression of non-tandemly repeated heterogenous ribosome RNA gene in arbuscular mycorrhizal fungi.</title>
        <authorList>
            <person name="Maeda T."/>
            <person name="Kobayashi Y."/>
            <person name="Nakagawa T."/>
            <person name="Ezawa T."/>
            <person name="Yamaguchi K."/>
            <person name="Bino T."/>
            <person name="Nishimoto Y."/>
            <person name="Shigenobu S."/>
            <person name="Kawaguchi M."/>
        </authorList>
    </citation>
    <scope>NUCLEOTIDE SEQUENCE</scope>
    <source>
        <strain evidence="3">HR1</strain>
    </source>
</reference>
<sequence>MSLPLRELGKTGVKIPAIGLGCMGMSNDIYGSFADEQDCVKLMNHALDLGCNFWDTSDAYGIGANEILISKVLKDRREEVFICTKFGIIRDRDPNAKFKGITKISGKPEYARKACEDSLKRLGIDCIDLYYQHRMDPDIPIEDTISALAELVKEGKIKYIGLSECSAATLRRAHKVHPITAVQIEYSPWSLDIETNGILEACKELGVTIVVYGALGRGFLTGKYRSIDDFQQGDIRRTHPRFQPENFAKNLELVDKFSEFASKKGITAGQLCLAWVLAQSDNIVTIPGTKKIKYLEENLEAAKVQLSSEELSEIRQIINSFEIIGERYPPFGMKVRKHI</sequence>
<dbReference type="InterPro" id="IPR023210">
    <property type="entry name" value="NADP_OxRdtase_dom"/>
</dbReference>
<organism evidence="3 4">
    <name type="scientific">Rhizophagus clarus</name>
    <dbReference type="NCBI Taxonomy" id="94130"/>
    <lineage>
        <taxon>Eukaryota</taxon>
        <taxon>Fungi</taxon>
        <taxon>Fungi incertae sedis</taxon>
        <taxon>Mucoromycota</taxon>
        <taxon>Glomeromycotina</taxon>
        <taxon>Glomeromycetes</taxon>
        <taxon>Glomerales</taxon>
        <taxon>Glomeraceae</taxon>
        <taxon>Rhizophagus</taxon>
    </lineage>
</organism>
<dbReference type="GO" id="GO:0016491">
    <property type="term" value="F:oxidoreductase activity"/>
    <property type="evidence" value="ECO:0007669"/>
    <property type="project" value="UniProtKB-KW"/>
</dbReference>
<dbReference type="EMBL" id="BLAL01000338">
    <property type="protein sequence ID" value="GET04092.1"/>
    <property type="molecule type" value="Genomic_DNA"/>
</dbReference>
<evidence type="ECO:0000256" key="1">
    <source>
        <dbReference type="ARBA" id="ARBA00023002"/>
    </source>
</evidence>
<dbReference type="InterPro" id="IPR050791">
    <property type="entry name" value="Aldo-Keto_reductase"/>
</dbReference>
<gene>
    <name evidence="3" type="ORF">RCL2_003039400</name>
</gene>
<accession>A0A8H3R5G2</accession>
<protein>
    <submittedName>
        <fullName evidence="3">Aldo/keto reductase</fullName>
    </submittedName>
</protein>
<dbReference type="CDD" id="cd19076">
    <property type="entry name" value="AKR_AKR13A_13D"/>
    <property type="match status" value="1"/>
</dbReference>
<evidence type="ECO:0000313" key="3">
    <source>
        <dbReference type="EMBL" id="GET04092.1"/>
    </source>
</evidence>
<name>A0A8H3R5G2_9GLOM</name>
<comment type="caution">
    <text evidence="3">The sequence shown here is derived from an EMBL/GenBank/DDBJ whole genome shotgun (WGS) entry which is preliminary data.</text>
</comment>
<dbReference type="GO" id="GO:0005737">
    <property type="term" value="C:cytoplasm"/>
    <property type="evidence" value="ECO:0007669"/>
    <property type="project" value="TreeGrafter"/>
</dbReference>
<evidence type="ECO:0000313" key="4">
    <source>
        <dbReference type="Proteomes" id="UP000615446"/>
    </source>
</evidence>
<dbReference type="PANTHER" id="PTHR43625:SF40">
    <property type="entry name" value="ALDO-KETO REDUCTASE YAKC [NADP(+)]"/>
    <property type="match status" value="1"/>
</dbReference>
<proteinExistence type="predicted"/>
<dbReference type="Proteomes" id="UP000615446">
    <property type="component" value="Unassembled WGS sequence"/>
</dbReference>
<dbReference type="PANTHER" id="PTHR43625">
    <property type="entry name" value="AFLATOXIN B1 ALDEHYDE REDUCTASE"/>
    <property type="match status" value="1"/>
</dbReference>
<evidence type="ECO:0000259" key="2">
    <source>
        <dbReference type="Pfam" id="PF00248"/>
    </source>
</evidence>
<dbReference type="OrthoDB" id="48988at2759"/>